<evidence type="ECO:0000313" key="20">
    <source>
        <dbReference type="EMBL" id="QNT17927.1"/>
    </source>
</evidence>
<dbReference type="InterPro" id="IPR050175">
    <property type="entry name" value="Complex_I_Subunit_2"/>
</dbReference>
<comment type="subcellular location">
    <subcellularLocation>
        <location evidence="2">Mitochondrion inner membrane</location>
        <topology evidence="2">Multi-pass membrane protein</topology>
    </subcellularLocation>
</comment>
<keyword evidence="9" id="KW-0999">Mitochondrion inner membrane</keyword>
<reference evidence="20" key="1">
    <citation type="submission" date="2020-06" db="EMBL/GenBank/DDBJ databases">
        <title>Mitochondrial karyotypes evolved in opposite directions between closely related macaque louse Pedicinus obtusus and colobus louse Pedicinus badii.</title>
        <authorList>
            <person name="Dong Y."/>
            <person name="Fu Y."/>
            <person name="Wang W."/>
            <person name="Nie Y."/>
            <person name="Liu G."/>
            <person name="Shao R."/>
        </authorList>
    </citation>
    <scope>NUCLEOTIDE SEQUENCE</scope>
</reference>
<evidence type="ECO:0000256" key="9">
    <source>
        <dbReference type="ARBA" id="ARBA00022792"/>
    </source>
</evidence>
<keyword evidence="6" id="KW-0813">Transport</keyword>
<feature type="transmembrane region" description="Helical" evidence="19">
    <location>
        <begin position="231"/>
        <end position="253"/>
    </location>
</feature>
<dbReference type="EMBL" id="MT721735">
    <property type="protein sequence ID" value="QNT17927.1"/>
    <property type="molecule type" value="Genomic_DNA"/>
</dbReference>
<evidence type="ECO:0000256" key="11">
    <source>
        <dbReference type="ARBA" id="ARBA00022982"/>
    </source>
</evidence>
<keyword evidence="11" id="KW-0249">Electron transport</keyword>
<dbReference type="GO" id="GO:0008137">
    <property type="term" value="F:NADH dehydrogenase (ubiquinone) activity"/>
    <property type="evidence" value="ECO:0007669"/>
    <property type="project" value="UniProtKB-EC"/>
</dbReference>
<evidence type="ECO:0000256" key="17">
    <source>
        <dbReference type="ARBA" id="ARBA00031028"/>
    </source>
</evidence>
<comment type="catalytic activity">
    <reaction evidence="18">
        <text>a ubiquinone + NADH + 5 H(+)(in) = a ubiquinol + NAD(+) + 4 H(+)(out)</text>
        <dbReference type="Rhea" id="RHEA:29091"/>
        <dbReference type="Rhea" id="RHEA-COMP:9565"/>
        <dbReference type="Rhea" id="RHEA-COMP:9566"/>
        <dbReference type="ChEBI" id="CHEBI:15378"/>
        <dbReference type="ChEBI" id="CHEBI:16389"/>
        <dbReference type="ChEBI" id="CHEBI:17976"/>
        <dbReference type="ChEBI" id="CHEBI:57540"/>
        <dbReference type="ChEBI" id="CHEBI:57945"/>
        <dbReference type="EC" id="7.1.1.2"/>
    </reaction>
</comment>
<gene>
    <name evidence="20" type="primary">nad2</name>
</gene>
<geneLocation type="mitochondrion" evidence="20"/>
<comment type="similarity">
    <text evidence="3">Belongs to the complex I subunit 2 family.</text>
</comment>
<evidence type="ECO:0000256" key="4">
    <source>
        <dbReference type="ARBA" id="ARBA00012944"/>
    </source>
</evidence>
<evidence type="ECO:0000256" key="19">
    <source>
        <dbReference type="SAM" id="Phobius"/>
    </source>
</evidence>
<feature type="transmembrane region" description="Helical" evidence="19">
    <location>
        <begin position="50"/>
        <end position="70"/>
    </location>
</feature>
<keyword evidence="7" id="KW-0679">Respiratory chain</keyword>
<evidence type="ECO:0000256" key="1">
    <source>
        <dbReference type="ARBA" id="ARBA00003257"/>
    </source>
</evidence>
<accession>A0A7H1K1B1</accession>
<dbReference type="GO" id="GO:0005743">
    <property type="term" value="C:mitochondrial inner membrane"/>
    <property type="evidence" value="ECO:0007669"/>
    <property type="project" value="UniProtKB-SubCell"/>
</dbReference>
<feature type="transmembrane region" description="Helical" evidence="19">
    <location>
        <begin position="146"/>
        <end position="162"/>
    </location>
</feature>
<keyword evidence="16 19" id="KW-0472">Membrane</keyword>
<dbReference type="GO" id="GO:0006120">
    <property type="term" value="P:mitochondrial electron transport, NADH to ubiquinone"/>
    <property type="evidence" value="ECO:0007669"/>
    <property type="project" value="TreeGrafter"/>
</dbReference>
<evidence type="ECO:0000256" key="18">
    <source>
        <dbReference type="ARBA" id="ARBA00049551"/>
    </source>
</evidence>
<evidence type="ECO:0000256" key="6">
    <source>
        <dbReference type="ARBA" id="ARBA00022448"/>
    </source>
</evidence>
<keyword evidence="15 20" id="KW-0496">Mitochondrion</keyword>
<feature type="transmembrane region" description="Helical" evidence="19">
    <location>
        <begin position="306"/>
        <end position="324"/>
    </location>
</feature>
<evidence type="ECO:0000256" key="10">
    <source>
        <dbReference type="ARBA" id="ARBA00022967"/>
    </source>
</evidence>
<evidence type="ECO:0000256" key="5">
    <source>
        <dbReference type="ARBA" id="ARBA00021008"/>
    </source>
</evidence>
<evidence type="ECO:0000256" key="13">
    <source>
        <dbReference type="ARBA" id="ARBA00023027"/>
    </source>
</evidence>
<evidence type="ECO:0000256" key="14">
    <source>
        <dbReference type="ARBA" id="ARBA00023075"/>
    </source>
</evidence>
<dbReference type="AlphaFoldDB" id="A0A7H1K1B1"/>
<keyword evidence="14" id="KW-0830">Ubiquinone</keyword>
<evidence type="ECO:0000256" key="2">
    <source>
        <dbReference type="ARBA" id="ARBA00004448"/>
    </source>
</evidence>
<evidence type="ECO:0000256" key="3">
    <source>
        <dbReference type="ARBA" id="ARBA00007012"/>
    </source>
</evidence>
<keyword evidence="13" id="KW-0520">NAD</keyword>
<name>A0A7H1K1B1_9NEOP</name>
<evidence type="ECO:0000256" key="15">
    <source>
        <dbReference type="ARBA" id="ARBA00023128"/>
    </source>
</evidence>
<evidence type="ECO:0000256" key="7">
    <source>
        <dbReference type="ARBA" id="ARBA00022660"/>
    </source>
</evidence>
<feature type="transmembrane region" description="Helical" evidence="19">
    <location>
        <begin position="265"/>
        <end position="286"/>
    </location>
</feature>
<keyword evidence="12 19" id="KW-1133">Transmembrane helix</keyword>
<comment type="function">
    <text evidence="1">Core subunit of the mitochondrial membrane respiratory chain NADH dehydrogenase (Complex I) that is believed to belong to the minimal assembly required for catalysis. Complex I functions in the transfer of electrons from NADH to the respiratory chain. The immediate electron acceptor for the enzyme is believed to be ubiquinone.</text>
</comment>
<dbReference type="PANTHER" id="PTHR46552">
    <property type="entry name" value="NADH-UBIQUINONE OXIDOREDUCTASE CHAIN 2"/>
    <property type="match status" value="1"/>
</dbReference>
<protein>
    <recommendedName>
        <fullName evidence="5">NADH-ubiquinone oxidoreductase chain 2</fullName>
        <ecNumber evidence="4">7.1.1.2</ecNumber>
    </recommendedName>
    <alternativeName>
        <fullName evidence="17">NADH dehydrogenase subunit 2</fullName>
    </alternativeName>
</protein>
<evidence type="ECO:0000256" key="12">
    <source>
        <dbReference type="ARBA" id="ARBA00022989"/>
    </source>
</evidence>
<proteinExistence type="inferred from homology"/>
<evidence type="ECO:0000256" key="16">
    <source>
        <dbReference type="ARBA" id="ARBA00023136"/>
    </source>
</evidence>
<feature type="transmembrane region" description="Helical" evidence="19">
    <location>
        <begin position="6"/>
        <end position="29"/>
    </location>
</feature>
<keyword evidence="10" id="KW-1278">Translocase</keyword>
<organism evidence="20">
    <name type="scientific">Pedicinus badii</name>
    <dbReference type="NCBI Taxonomy" id="430776"/>
    <lineage>
        <taxon>Eukaryota</taxon>
        <taxon>Metazoa</taxon>
        <taxon>Ecdysozoa</taxon>
        <taxon>Arthropoda</taxon>
        <taxon>Hexapoda</taxon>
        <taxon>Insecta</taxon>
        <taxon>Pterygota</taxon>
        <taxon>Neoptera</taxon>
        <taxon>Paraneoptera</taxon>
        <taxon>Psocodea</taxon>
        <taxon>Troctomorpha</taxon>
        <taxon>Phthiraptera</taxon>
        <taxon>Anoplura</taxon>
        <taxon>Pedicinidae</taxon>
        <taxon>Pedicinus</taxon>
    </lineage>
</organism>
<feature type="transmembrane region" description="Helical" evidence="19">
    <location>
        <begin position="82"/>
        <end position="100"/>
    </location>
</feature>
<dbReference type="PANTHER" id="PTHR46552:SF1">
    <property type="entry name" value="NADH-UBIQUINONE OXIDOREDUCTASE CHAIN 2"/>
    <property type="match status" value="1"/>
</dbReference>
<sequence length="325" mass="37544">MYGILMILLVLSSVMSLFVSSWFLFWILMELGLFWFIPTINKDCGQMSKSSLWQFFLIQVVSSSLILFFIVAEKSFCQTSSYSTWMSYGLFMSFFVKLGFPPFHSWGILVAEGLSLKAFVILNTILKFPPLVGLLNMSHFLDSKPAQIFAIFSSMVSVVSIWDLSVRRFFVYSSFVNLFWVVLGFFGPESVSLLFLFFYMLSFSLMMYLLESDSEKIMSKSFFTKNSYPNGFMIFIVFVNLVGMPPSILFFLKLDMAKIFLEMNMSMWVVMILVVTSIILASSYLLISHFRILWHSSWESGSSGMIYKLVIFIFHSILLGFLFMM</sequence>
<dbReference type="EC" id="7.1.1.2" evidence="4"/>
<keyword evidence="8 19" id="KW-0812">Transmembrane</keyword>
<evidence type="ECO:0000256" key="8">
    <source>
        <dbReference type="ARBA" id="ARBA00022692"/>
    </source>
</evidence>